<keyword evidence="10" id="KW-1185">Reference proteome</keyword>
<evidence type="ECO:0000313" key="10">
    <source>
        <dbReference type="Proteomes" id="UP000678393"/>
    </source>
</evidence>
<dbReference type="GO" id="GO:0089718">
    <property type="term" value="P:amino acid import across plasma membrane"/>
    <property type="evidence" value="ECO:0007669"/>
    <property type="project" value="TreeGrafter"/>
</dbReference>
<keyword evidence="6" id="KW-0479">Metal-binding</keyword>
<dbReference type="GO" id="GO:0005283">
    <property type="term" value="F:amino acid:sodium symporter activity"/>
    <property type="evidence" value="ECO:0007669"/>
    <property type="project" value="TreeGrafter"/>
</dbReference>
<evidence type="ECO:0000256" key="2">
    <source>
        <dbReference type="ARBA" id="ARBA00022448"/>
    </source>
</evidence>
<feature type="binding site" evidence="6">
    <location>
        <position position="34"/>
    </location>
    <ligand>
        <name>Na(+)</name>
        <dbReference type="ChEBI" id="CHEBI:29101"/>
        <label>1</label>
    </ligand>
</feature>
<dbReference type="AlphaFoldDB" id="A0A8S3Z8V2"/>
<feature type="non-terminal residue" evidence="9">
    <location>
        <position position="97"/>
    </location>
</feature>
<keyword evidence="3 7" id="KW-0812">Transmembrane</keyword>
<evidence type="ECO:0000256" key="6">
    <source>
        <dbReference type="PIRSR" id="PIRSR600175-1"/>
    </source>
</evidence>
<feature type="binding site" evidence="6">
    <location>
        <position position="39"/>
    </location>
    <ligand>
        <name>Na(+)</name>
        <dbReference type="ChEBI" id="CHEBI:29101"/>
        <label>1</label>
    </ligand>
</feature>
<feature type="transmembrane region" description="Helical" evidence="8">
    <location>
        <begin position="55"/>
        <end position="73"/>
    </location>
</feature>
<dbReference type="InterPro" id="IPR000175">
    <property type="entry name" value="Na/ntran_symport"/>
</dbReference>
<comment type="caution">
    <text evidence="9">The sequence shown here is derived from an EMBL/GenBank/DDBJ whole genome shotgun (WGS) entry which is preliminary data.</text>
</comment>
<name>A0A8S3Z8V2_9EUPU</name>
<evidence type="ECO:0000256" key="7">
    <source>
        <dbReference type="RuleBase" id="RU003732"/>
    </source>
</evidence>
<dbReference type="GO" id="GO:0005886">
    <property type="term" value="C:plasma membrane"/>
    <property type="evidence" value="ECO:0007669"/>
    <property type="project" value="TreeGrafter"/>
</dbReference>
<dbReference type="Pfam" id="PF00209">
    <property type="entry name" value="SNF"/>
    <property type="match status" value="1"/>
</dbReference>
<gene>
    <name evidence="9" type="ORF">CUNI_LOCUS9070</name>
</gene>
<dbReference type="PRINTS" id="PR00176">
    <property type="entry name" value="NANEUSMPORT"/>
</dbReference>
<feature type="binding site" evidence="6">
    <location>
        <position position="32"/>
    </location>
    <ligand>
        <name>Na(+)</name>
        <dbReference type="ChEBI" id="CHEBI:29101"/>
        <label>1</label>
    </ligand>
</feature>
<keyword evidence="5 8" id="KW-0472">Membrane</keyword>
<proteinExistence type="inferred from homology"/>
<dbReference type="Proteomes" id="UP000678393">
    <property type="component" value="Unassembled WGS sequence"/>
</dbReference>
<evidence type="ECO:0000256" key="1">
    <source>
        <dbReference type="ARBA" id="ARBA00004141"/>
    </source>
</evidence>
<comment type="subcellular location">
    <subcellularLocation>
        <location evidence="1">Membrane</location>
        <topology evidence="1">Multi-pass membrane protein</topology>
    </subcellularLocation>
</comment>
<evidence type="ECO:0000256" key="8">
    <source>
        <dbReference type="SAM" id="Phobius"/>
    </source>
</evidence>
<protein>
    <recommendedName>
        <fullName evidence="7">Transporter</fullName>
    </recommendedName>
</protein>
<comment type="similarity">
    <text evidence="7">Belongs to the sodium:neurotransmitter symporter (SNF) (TC 2.A.22) family.</text>
</comment>
<dbReference type="PROSITE" id="PS00610">
    <property type="entry name" value="NA_NEUROTRAN_SYMP_1"/>
    <property type="match status" value="1"/>
</dbReference>
<dbReference type="OrthoDB" id="6581954at2759"/>
<dbReference type="EMBL" id="CAJHNH020001546">
    <property type="protein sequence ID" value="CAG5123512.1"/>
    <property type="molecule type" value="Genomic_DNA"/>
</dbReference>
<keyword evidence="4 8" id="KW-1133">Transmembrane helix</keyword>
<dbReference type="PANTHER" id="PTHR11616">
    <property type="entry name" value="SODIUM/CHLORIDE DEPENDENT TRANSPORTER"/>
    <property type="match status" value="1"/>
</dbReference>
<feature type="binding site" evidence="6">
    <location>
        <position position="35"/>
    </location>
    <ligand>
        <name>Na(+)</name>
        <dbReference type="ChEBI" id="CHEBI:29101"/>
        <label>1</label>
    </ligand>
</feature>
<organism evidence="9 10">
    <name type="scientific">Candidula unifasciata</name>
    <dbReference type="NCBI Taxonomy" id="100452"/>
    <lineage>
        <taxon>Eukaryota</taxon>
        <taxon>Metazoa</taxon>
        <taxon>Spiralia</taxon>
        <taxon>Lophotrochozoa</taxon>
        <taxon>Mollusca</taxon>
        <taxon>Gastropoda</taxon>
        <taxon>Heterobranchia</taxon>
        <taxon>Euthyneura</taxon>
        <taxon>Panpulmonata</taxon>
        <taxon>Eupulmonata</taxon>
        <taxon>Stylommatophora</taxon>
        <taxon>Helicina</taxon>
        <taxon>Helicoidea</taxon>
        <taxon>Geomitridae</taxon>
        <taxon>Candidula</taxon>
    </lineage>
</organism>
<feature type="transmembrane region" description="Helical" evidence="8">
    <location>
        <begin position="26"/>
        <end position="43"/>
    </location>
</feature>
<dbReference type="GO" id="GO:0046872">
    <property type="term" value="F:metal ion binding"/>
    <property type="evidence" value="ECO:0007669"/>
    <property type="project" value="UniProtKB-KW"/>
</dbReference>
<accession>A0A8S3Z8V2</accession>
<sequence length="97" mass="10965">MELSSNSQCKFHKVEERQNWGKKMEFMLAIIGYAVGLGNVWRFPYLCFRSGGGAFLIPFFIMLILCGIPLAYMEMAVGQYTRQGPIGAIGKLCPFFK</sequence>
<dbReference type="PANTHER" id="PTHR11616:SF303">
    <property type="entry name" value="SODIUM- AND CHLORIDE-DEPENDENT GABA TRANSPORTER INE"/>
    <property type="match status" value="1"/>
</dbReference>
<evidence type="ECO:0000256" key="5">
    <source>
        <dbReference type="ARBA" id="ARBA00023136"/>
    </source>
</evidence>
<evidence type="ECO:0000313" key="9">
    <source>
        <dbReference type="EMBL" id="CAG5123512.1"/>
    </source>
</evidence>
<keyword evidence="7" id="KW-0769">Symport</keyword>
<evidence type="ECO:0000256" key="4">
    <source>
        <dbReference type="ARBA" id="ARBA00022989"/>
    </source>
</evidence>
<evidence type="ECO:0000256" key="3">
    <source>
        <dbReference type="ARBA" id="ARBA00022692"/>
    </source>
</evidence>
<keyword evidence="6" id="KW-0915">Sodium</keyword>
<reference evidence="9" key="1">
    <citation type="submission" date="2021-04" db="EMBL/GenBank/DDBJ databases">
        <authorList>
            <consortium name="Molecular Ecology Group"/>
        </authorList>
    </citation>
    <scope>NUCLEOTIDE SEQUENCE</scope>
</reference>
<keyword evidence="2 7" id="KW-0813">Transport</keyword>
<dbReference type="InterPro" id="IPR037272">
    <property type="entry name" value="SNS_sf"/>
</dbReference>
<dbReference type="SUPFAM" id="SSF161070">
    <property type="entry name" value="SNF-like"/>
    <property type="match status" value="1"/>
</dbReference>
<dbReference type="PROSITE" id="PS50267">
    <property type="entry name" value="NA_NEUROTRAN_SYMP_3"/>
    <property type="match status" value="1"/>
</dbReference>